<gene>
    <name evidence="1" type="ORF">GCM10007424_12150</name>
</gene>
<organism evidence="1 2">
    <name type="scientific">Flavobacterium suaedae</name>
    <dbReference type="NCBI Taxonomy" id="1767027"/>
    <lineage>
        <taxon>Bacteria</taxon>
        <taxon>Pseudomonadati</taxon>
        <taxon>Bacteroidota</taxon>
        <taxon>Flavobacteriia</taxon>
        <taxon>Flavobacteriales</taxon>
        <taxon>Flavobacteriaceae</taxon>
        <taxon>Flavobacterium</taxon>
    </lineage>
</organism>
<dbReference type="Proteomes" id="UP000615760">
    <property type="component" value="Unassembled WGS sequence"/>
</dbReference>
<accession>A0ABQ1JT21</accession>
<name>A0ABQ1JT21_9FLAO</name>
<dbReference type="Pfam" id="PF12843">
    <property type="entry name" value="QSregVF_b"/>
    <property type="match status" value="1"/>
</dbReference>
<evidence type="ECO:0000313" key="1">
    <source>
        <dbReference type="EMBL" id="GGB73831.1"/>
    </source>
</evidence>
<dbReference type="InterPro" id="IPR024530">
    <property type="entry name" value="QSregVF_b"/>
</dbReference>
<evidence type="ECO:0000313" key="2">
    <source>
        <dbReference type="Proteomes" id="UP000615760"/>
    </source>
</evidence>
<evidence type="ECO:0008006" key="3">
    <source>
        <dbReference type="Google" id="ProtNLM"/>
    </source>
</evidence>
<protein>
    <recommendedName>
        <fullName evidence="3">DUF3820 family protein</fullName>
    </recommendedName>
</protein>
<reference evidence="2" key="1">
    <citation type="journal article" date="2019" name="Int. J. Syst. Evol. Microbiol.">
        <title>The Global Catalogue of Microorganisms (GCM) 10K type strain sequencing project: providing services to taxonomists for standard genome sequencing and annotation.</title>
        <authorList>
            <consortium name="The Broad Institute Genomics Platform"/>
            <consortium name="The Broad Institute Genome Sequencing Center for Infectious Disease"/>
            <person name="Wu L."/>
            <person name="Ma J."/>
        </authorList>
    </citation>
    <scope>NUCLEOTIDE SEQUENCE [LARGE SCALE GENOMIC DNA]</scope>
    <source>
        <strain evidence="2">CGMCC 1.15461</strain>
    </source>
</reference>
<proteinExistence type="predicted"/>
<sequence>MAKDLAEEQKEQLIQLAHAKMPFGKYKDYYLIDIPEHYIVWYKNKGFPKGKLGQQMQMVYELKLNGLEGMIRNIKKAYPKP</sequence>
<comment type="caution">
    <text evidence="1">The sequence shown here is derived from an EMBL/GenBank/DDBJ whole genome shotgun (WGS) entry which is preliminary data.</text>
</comment>
<dbReference type="RefSeq" id="WP_262891428.1">
    <property type="nucleotide sequence ID" value="NZ_BMJE01000003.1"/>
</dbReference>
<keyword evidence="2" id="KW-1185">Reference proteome</keyword>
<dbReference type="EMBL" id="BMJE01000003">
    <property type="protein sequence ID" value="GGB73831.1"/>
    <property type="molecule type" value="Genomic_DNA"/>
</dbReference>